<dbReference type="PANTHER" id="PTHR43343">
    <property type="entry name" value="PEPTIDASE S12"/>
    <property type="match status" value="1"/>
</dbReference>
<accession>A0AAC9IQ72</accession>
<dbReference type="SUPFAM" id="SSF50156">
    <property type="entry name" value="PDZ domain-like"/>
    <property type="match status" value="1"/>
</dbReference>
<dbReference type="CDD" id="cd10839">
    <property type="entry name" value="cpPDZ1_DegP-like"/>
    <property type="match status" value="1"/>
</dbReference>
<evidence type="ECO:0000256" key="4">
    <source>
        <dbReference type="ARBA" id="ARBA00022825"/>
    </source>
</evidence>
<dbReference type="Gene3D" id="2.40.10.120">
    <property type="match status" value="1"/>
</dbReference>
<dbReference type="SUPFAM" id="SSF50494">
    <property type="entry name" value="Trypsin-like serine proteases"/>
    <property type="match status" value="1"/>
</dbReference>
<dbReference type="Pfam" id="PF13180">
    <property type="entry name" value="PDZ_2"/>
    <property type="match status" value="1"/>
</dbReference>
<dbReference type="Gene3D" id="2.30.42.10">
    <property type="match status" value="1"/>
</dbReference>
<dbReference type="RefSeq" id="WP_071538531.1">
    <property type="nucleotide sequence ID" value="NZ_CP015016.1"/>
</dbReference>
<feature type="domain" description="PDZ" evidence="5">
    <location>
        <begin position="293"/>
        <end position="346"/>
    </location>
</feature>
<dbReference type="Pfam" id="PF13365">
    <property type="entry name" value="Trypsin_2"/>
    <property type="match status" value="1"/>
</dbReference>
<dbReference type="InterPro" id="IPR009003">
    <property type="entry name" value="Peptidase_S1_PA"/>
</dbReference>
<gene>
    <name evidence="6" type="ORF">AOC25_00840</name>
</gene>
<dbReference type="SMART" id="SM00228">
    <property type="entry name" value="PDZ"/>
    <property type="match status" value="1"/>
</dbReference>
<organism evidence="6 7">
    <name type="scientific">Polynucleobacter asymbioticus</name>
    <dbReference type="NCBI Taxonomy" id="576611"/>
    <lineage>
        <taxon>Bacteria</taxon>
        <taxon>Pseudomonadati</taxon>
        <taxon>Pseudomonadota</taxon>
        <taxon>Betaproteobacteria</taxon>
        <taxon>Burkholderiales</taxon>
        <taxon>Burkholderiaceae</taxon>
        <taxon>Polynucleobacter</taxon>
    </lineage>
</organism>
<sequence length="390" mass="41380">MFNRLWLLFAQTVTILLAAWFIVATLKPQWVSSPNQNLLERVTLKEGLYDGSSLSPGSYHEAVKKSMPAVVNIFTAKNSSKPKTKKRNNSSDPLFKFFFGDEPPGEEPKFSLGSGVLVSPEGIILTNHHVISDADEIEVSLADGRKFSAKLIGSDPETDIAVLKINAPSLPTPITFGKIESVHVGDIVLAIGNPFGVGQTVTSGIVSALGRDHVGINTFENFIQTDASINPGNSGGALVDTRGNLIGINTAIYSNNGGSMGIGFAIPVNLAKQVMESILTTGGVTRGWIGVEPQNISKELSESLGLPANTEGVLLPGILEGGPAARGGAQPGDVLISVNDKPIKDVRQLLNQITQIGPGNTANLKVLRKNKTLDLKVQTGKRPKPILNNQ</sequence>
<dbReference type="AlphaFoldDB" id="A0AAC9IQ72"/>
<reference evidence="6" key="1">
    <citation type="journal article" date="2017" name="Appl. Environ. Microbiol.">
        <title>Microdiversification of a pelagic Polynucleobacter species is mainly driven by acquisition of genomic islands from a partially interspecific gene pool.</title>
        <authorList>
            <person name="Hoetzinger M."/>
            <person name="Hahn M.W."/>
            <person name="Jezberova J."/>
            <person name="Schmidt J."/>
            <person name="Koll U."/>
        </authorList>
    </citation>
    <scope>NUCLEOTIDE SEQUENCE</scope>
    <source>
        <strain evidence="6">MWH-RechtKol4</strain>
    </source>
</reference>
<dbReference type="InterPro" id="IPR001940">
    <property type="entry name" value="Peptidase_S1C"/>
</dbReference>
<evidence type="ECO:0000259" key="5">
    <source>
        <dbReference type="PROSITE" id="PS50106"/>
    </source>
</evidence>
<dbReference type="InterPro" id="IPR036034">
    <property type="entry name" value="PDZ_sf"/>
</dbReference>
<evidence type="ECO:0000256" key="2">
    <source>
        <dbReference type="ARBA" id="ARBA00022670"/>
    </source>
</evidence>
<name>A0AAC9IQ72_9BURK</name>
<keyword evidence="3" id="KW-0378">Hydrolase</keyword>
<evidence type="ECO:0000256" key="3">
    <source>
        <dbReference type="ARBA" id="ARBA00022801"/>
    </source>
</evidence>
<proteinExistence type="inferred from homology"/>
<dbReference type="GO" id="GO:0006508">
    <property type="term" value="P:proteolysis"/>
    <property type="evidence" value="ECO:0007669"/>
    <property type="project" value="UniProtKB-KW"/>
</dbReference>
<evidence type="ECO:0000313" key="6">
    <source>
        <dbReference type="EMBL" id="APC00271.1"/>
    </source>
</evidence>
<protein>
    <submittedName>
        <fullName evidence="6">2-alkenal reductase</fullName>
    </submittedName>
</protein>
<dbReference type="FunFam" id="2.40.10.10:FF:000001">
    <property type="entry name" value="Periplasmic serine protease DegS"/>
    <property type="match status" value="1"/>
</dbReference>
<keyword evidence="4" id="KW-0720">Serine protease</keyword>
<evidence type="ECO:0000313" key="7">
    <source>
        <dbReference type="Proteomes" id="UP000182060"/>
    </source>
</evidence>
<keyword evidence="2" id="KW-0645">Protease</keyword>
<dbReference type="InterPro" id="IPR051201">
    <property type="entry name" value="Chloro_Bact_Ser_Proteases"/>
</dbReference>
<dbReference type="PROSITE" id="PS50106">
    <property type="entry name" value="PDZ"/>
    <property type="match status" value="1"/>
</dbReference>
<dbReference type="EMBL" id="CP015017">
    <property type="protein sequence ID" value="APC00271.1"/>
    <property type="molecule type" value="Genomic_DNA"/>
</dbReference>
<comment type="similarity">
    <text evidence="1">Belongs to the peptidase S1C family.</text>
</comment>
<dbReference type="GO" id="GO:0004252">
    <property type="term" value="F:serine-type endopeptidase activity"/>
    <property type="evidence" value="ECO:0007669"/>
    <property type="project" value="InterPro"/>
</dbReference>
<dbReference type="PANTHER" id="PTHR43343:SF3">
    <property type="entry name" value="PROTEASE DO-LIKE 8, CHLOROPLASTIC"/>
    <property type="match status" value="1"/>
</dbReference>
<evidence type="ECO:0000256" key="1">
    <source>
        <dbReference type="ARBA" id="ARBA00010541"/>
    </source>
</evidence>
<dbReference type="PRINTS" id="PR00834">
    <property type="entry name" value="PROTEASES2C"/>
</dbReference>
<dbReference type="InterPro" id="IPR001478">
    <property type="entry name" value="PDZ"/>
</dbReference>
<dbReference type="Proteomes" id="UP000182060">
    <property type="component" value="Chromosome"/>
</dbReference>